<dbReference type="Pfam" id="PF01936">
    <property type="entry name" value="NYN"/>
    <property type="match status" value="1"/>
</dbReference>
<dbReference type="PANTHER" id="PTHR35458:SF8">
    <property type="entry name" value="SLR0650 PROTEIN"/>
    <property type="match status" value="1"/>
</dbReference>
<feature type="domain" description="NYN" evidence="1">
    <location>
        <begin position="57"/>
        <end position="172"/>
    </location>
</feature>
<comment type="caution">
    <text evidence="2">The sequence shown here is derived from an EMBL/GenBank/DDBJ whole genome shotgun (WGS) entry which is preliminary data.</text>
</comment>
<name>A0A328AH25_9CAUL</name>
<dbReference type="InterPro" id="IPR047140">
    <property type="entry name" value="LabA"/>
</dbReference>
<evidence type="ECO:0000313" key="3">
    <source>
        <dbReference type="Proteomes" id="UP000249254"/>
    </source>
</evidence>
<dbReference type="EMBL" id="QFYQ01000001">
    <property type="protein sequence ID" value="RAK54082.1"/>
    <property type="molecule type" value="Genomic_DNA"/>
</dbReference>
<accession>A0A328AH25</accession>
<dbReference type="PANTHER" id="PTHR35458">
    <property type="entry name" value="SLR0755 PROTEIN"/>
    <property type="match status" value="1"/>
</dbReference>
<dbReference type="Proteomes" id="UP000249254">
    <property type="component" value="Unassembled WGS sequence"/>
</dbReference>
<dbReference type="Gene3D" id="3.40.50.1010">
    <property type="entry name" value="5'-nuclease"/>
    <property type="match status" value="1"/>
</dbReference>
<evidence type="ECO:0000259" key="1">
    <source>
        <dbReference type="Pfam" id="PF01936"/>
    </source>
</evidence>
<keyword evidence="3" id="KW-1185">Reference proteome</keyword>
<dbReference type="RefSeq" id="WP_111527833.1">
    <property type="nucleotide sequence ID" value="NZ_JBHRSG010000002.1"/>
</dbReference>
<reference evidence="3" key="1">
    <citation type="submission" date="2018-05" db="EMBL/GenBank/DDBJ databases">
        <authorList>
            <person name="Li X."/>
        </authorList>
    </citation>
    <scope>NUCLEOTIDE SEQUENCE [LARGE SCALE GENOMIC DNA]</scope>
    <source>
        <strain evidence="3">LX32</strain>
    </source>
</reference>
<protein>
    <recommendedName>
        <fullName evidence="1">NYN domain-containing protein</fullName>
    </recommendedName>
</protein>
<sequence>MFQPVSESLPNRPAYMFVDGACLQEMIQAASERYLEPGFVFEIDYRALRGTHAKVYYYDAIPRSGADASDEQIEAKAQELGLIGRQDGYHVRSGEAVRRKKAWTQKMVDVQLAVDMMSLAARGMYSSATLITGDLDFKPLVDALVDLGLDITLIYPAGHTNNDLIAAADRAVEANVDWFFACATQRFLKAYPSPQYQFNHRATDMRPAAPGELVHAWQADGWGECRLLSRDGLYEVITSEIPEDPHHFLWTRFDRIARGRLWTLARFGLVLPEEVTG</sequence>
<gene>
    <name evidence="2" type="ORF">DJ017_05875</name>
</gene>
<evidence type="ECO:0000313" key="2">
    <source>
        <dbReference type="EMBL" id="RAK54082.1"/>
    </source>
</evidence>
<organism evidence="2 3">
    <name type="scientific">Phenylobacterium soli</name>
    <dbReference type="NCBI Taxonomy" id="2170551"/>
    <lineage>
        <taxon>Bacteria</taxon>
        <taxon>Pseudomonadati</taxon>
        <taxon>Pseudomonadota</taxon>
        <taxon>Alphaproteobacteria</taxon>
        <taxon>Caulobacterales</taxon>
        <taxon>Caulobacteraceae</taxon>
        <taxon>Phenylobacterium</taxon>
    </lineage>
</organism>
<dbReference type="GO" id="GO:0004540">
    <property type="term" value="F:RNA nuclease activity"/>
    <property type="evidence" value="ECO:0007669"/>
    <property type="project" value="InterPro"/>
</dbReference>
<dbReference type="InterPro" id="IPR021139">
    <property type="entry name" value="NYN"/>
</dbReference>
<proteinExistence type="predicted"/>
<dbReference type="AlphaFoldDB" id="A0A328AH25"/>
<dbReference type="OrthoDB" id="8449470at2"/>